<sequence length="83" mass="9755">MEKEYFELPVTYKGEERDFKSRLIMAGYMHKIEVEVDGLLVYFESDDEQNYRALVDQDQIDKHSKVDIGLLQAIAKVIESVRQ</sequence>
<keyword evidence="2" id="KW-1185">Reference proteome</keyword>
<reference evidence="1 2" key="2">
    <citation type="submission" date="2020-08" db="EMBL/GenBank/DDBJ databases">
        <title>Adhaeribacter dokdonensis sp. nov., isolated from the rhizosphere of Elymus tsukushiensis, a plant native to the Dokdo Islands, Republic of Korea.</title>
        <authorList>
            <person name="Ghim S.Y."/>
        </authorList>
    </citation>
    <scope>NUCLEOTIDE SEQUENCE [LARGE SCALE GENOMIC DNA]</scope>
    <source>
        <strain evidence="1 2">KUDC8001</strain>
    </source>
</reference>
<dbReference type="AlphaFoldDB" id="A0A7L7LC79"/>
<name>A0A7L7LC79_9BACT</name>
<gene>
    <name evidence="1" type="ORF">HUW48_21550</name>
</gene>
<organism evidence="1 2">
    <name type="scientific">Adhaeribacter radiodurans</name>
    <dbReference type="NCBI Taxonomy" id="2745197"/>
    <lineage>
        <taxon>Bacteria</taxon>
        <taxon>Pseudomonadati</taxon>
        <taxon>Bacteroidota</taxon>
        <taxon>Cytophagia</taxon>
        <taxon>Cytophagales</taxon>
        <taxon>Hymenobacteraceae</taxon>
        <taxon>Adhaeribacter</taxon>
    </lineage>
</organism>
<dbReference type="Proteomes" id="UP000514509">
    <property type="component" value="Chromosome"/>
</dbReference>
<protein>
    <submittedName>
        <fullName evidence="1">Uncharacterized protein</fullName>
    </submittedName>
</protein>
<dbReference type="RefSeq" id="WP_182412893.1">
    <property type="nucleotide sequence ID" value="NZ_CP055153.1"/>
</dbReference>
<dbReference type="KEGG" id="add:HUW48_21550"/>
<evidence type="ECO:0000313" key="1">
    <source>
        <dbReference type="EMBL" id="QMU30446.1"/>
    </source>
</evidence>
<proteinExistence type="predicted"/>
<evidence type="ECO:0000313" key="2">
    <source>
        <dbReference type="Proteomes" id="UP000514509"/>
    </source>
</evidence>
<accession>A0A7L7LC79</accession>
<reference evidence="1 2" key="1">
    <citation type="submission" date="2020-06" db="EMBL/GenBank/DDBJ databases">
        <authorList>
            <person name="Hwang Y.J."/>
        </authorList>
    </citation>
    <scope>NUCLEOTIDE SEQUENCE [LARGE SCALE GENOMIC DNA]</scope>
    <source>
        <strain evidence="1 2">KUDC8001</strain>
    </source>
</reference>
<dbReference type="EMBL" id="CP055153">
    <property type="protein sequence ID" value="QMU30446.1"/>
    <property type="molecule type" value="Genomic_DNA"/>
</dbReference>